<dbReference type="Pfam" id="PF02515">
    <property type="entry name" value="CoA_transf_3"/>
    <property type="match status" value="1"/>
</dbReference>
<dbReference type="InterPro" id="IPR044855">
    <property type="entry name" value="CoA-Trfase_III_dom3_sf"/>
</dbReference>
<dbReference type="InterPro" id="IPR003673">
    <property type="entry name" value="CoA-Trfase_fam_III"/>
</dbReference>
<proteinExistence type="predicted"/>
<evidence type="ECO:0000313" key="2">
    <source>
        <dbReference type="EMBL" id="TCT03853.1"/>
    </source>
</evidence>
<dbReference type="EMBL" id="SMAI01000008">
    <property type="protein sequence ID" value="TCT03853.1"/>
    <property type="molecule type" value="Genomic_DNA"/>
</dbReference>
<name>A0A4R3LTH3_9HYPH</name>
<dbReference type="SUPFAM" id="SSF89796">
    <property type="entry name" value="CoA-transferase family III (CaiB/BaiF)"/>
    <property type="match status" value="1"/>
</dbReference>
<dbReference type="Gene3D" id="3.30.1540.10">
    <property type="entry name" value="formyl-coa transferase, domain 3"/>
    <property type="match status" value="1"/>
</dbReference>
<dbReference type="OrthoDB" id="9806585at2"/>
<organism evidence="2 3">
    <name type="scientific">Aquabacter spiritensis</name>
    <dbReference type="NCBI Taxonomy" id="933073"/>
    <lineage>
        <taxon>Bacteria</taxon>
        <taxon>Pseudomonadati</taxon>
        <taxon>Pseudomonadota</taxon>
        <taxon>Alphaproteobacteria</taxon>
        <taxon>Hyphomicrobiales</taxon>
        <taxon>Xanthobacteraceae</taxon>
        <taxon>Aquabacter</taxon>
    </lineage>
</organism>
<dbReference type="PANTHER" id="PTHR48207">
    <property type="entry name" value="SUCCINATE--HYDROXYMETHYLGLUTARATE COA-TRANSFERASE"/>
    <property type="match status" value="1"/>
</dbReference>
<evidence type="ECO:0000256" key="1">
    <source>
        <dbReference type="ARBA" id="ARBA00022679"/>
    </source>
</evidence>
<dbReference type="RefSeq" id="WP_132032090.1">
    <property type="nucleotide sequence ID" value="NZ_SMAI01000008.1"/>
</dbReference>
<protein>
    <submittedName>
        <fullName evidence="2">Formyl-CoA transferase</fullName>
    </submittedName>
</protein>
<dbReference type="AlphaFoldDB" id="A0A4R3LTH3"/>
<dbReference type="Proteomes" id="UP000294664">
    <property type="component" value="Unassembled WGS sequence"/>
</dbReference>
<reference evidence="2 3" key="1">
    <citation type="submission" date="2019-03" db="EMBL/GenBank/DDBJ databases">
        <title>Genomic Encyclopedia of Type Strains, Phase IV (KMG-IV): sequencing the most valuable type-strain genomes for metagenomic binning, comparative biology and taxonomic classification.</title>
        <authorList>
            <person name="Goeker M."/>
        </authorList>
    </citation>
    <scope>NUCLEOTIDE SEQUENCE [LARGE SCALE GENOMIC DNA]</scope>
    <source>
        <strain evidence="2 3">DSM 9035</strain>
    </source>
</reference>
<dbReference type="InterPro" id="IPR023606">
    <property type="entry name" value="CoA-Trfase_III_dom_1_sf"/>
</dbReference>
<comment type="caution">
    <text evidence="2">The sequence shown here is derived from an EMBL/GenBank/DDBJ whole genome shotgun (WGS) entry which is preliminary data.</text>
</comment>
<dbReference type="GO" id="GO:0008410">
    <property type="term" value="F:CoA-transferase activity"/>
    <property type="evidence" value="ECO:0007669"/>
    <property type="project" value="TreeGrafter"/>
</dbReference>
<dbReference type="PANTHER" id="PTHR48207:SF4">
    <property type="entry name" value="BLL6097 PROTEIN"/>
    <property type="match status" value="1"/>
</dbReference>
<dbReference type="Gene3D" id="3.40.50.10540">
    <property type="entry name" value="Crotonobetainyl-coa:carnitine coa-transferase, domain 1"/>
    <property type="match status" value="1"/>
</dbReference>
<gene>
    <name evidence="2" type="ORF">EDC64_10818</name>
</gene>
<dbReference type="InterPro" id="IPR050483">
    <property type="entry name" value="CoA-transferase_III_domain"/>
</dbReference>
<evidence type="ECO:0000313" key="3">
    <source>
        <dbReference type="Proteomes" id="UP000294664"/>
    </source>
</evidence>
<accession>A0A4R3LTH3</accession>
<keyword evidence="1 2" id="KW-0808">Transferase</keyword>
<sequence>MTIREEGALSGIRVLDFTHFIAGPYCTMLLGDLGAQVIKVESPGGDSFRQFRPHVGGEGGPFLGFNRNKKGLCLDLRQAAAQEVARELVAKADVLVENFSTGIMDRYGLGYDAVAEINPRLVYCSATAYGRTGSLAARAGFDPVVQAETGFMSMNGQPEIEPTRTGPAVMDVSTGMMAANAVLAALVARTRTGRGQYVEVALFDTAVNMLGFHGMSYLVSGVNPLRFGNMSADSAPMGMFHAADGPFYIGCANDGLFRKLAEALARPDLLCHPDYATAGDRVQNRHALAQLLDGLFAASTREDWVARLQSAGVPAGVPKTIAEAMRSPEMAARGLVSRIPHPTAGEIPNVAPPFRLAGTPVVAPVAGPVLGQHTSEILSDVLAFDAGRIAALVAAGAVRQAAI</sequence>
<keyword evidence="3" id="KW-1185">Reference proteome</keyword>